<sequence length="391" mass="44157">MSGLNGLKGFLREAQGSATPSHFQSRDLSNPLRQTPLFGNRKSTVHVLVAAVCWLDEASENAWNDERFLESVLRSLGFDRCAEPSRTNARLYLIKELKRALHVVSCWLRQIGWVDSTGTIQITPEVRCIRDDAQGLPFRPQPAQPYWEGLTEPQLYDLQWTHLLPAGFATVEALRDAQDVDPEDQQPDQEVSPPPPRSRADAPCRSPATGPAKRAAAGPYPEALPLIYGLSLASARPTSVEGWRARADNVEVQRALDLLTIDETRLADAFRERSKQQVIVNKVRADYVELCSIDMKLCAMFLAEMVPEDKATGRELFMRERGTTEREYAIWLRIYEVLRQELEARLFYLREVDVLEAYEADIHTLSIHVGQRTVAHQKADNSRALGALRRA</sequence>
<dbReference type="AlphaFoldDB" id="A0AAV9J5C9"/>
<protein>
    <submittedName>
        <fullName evidence="2">Uncharacterized protein</fullName>
    </submittedName>
</protein>
<feature type="region of interest" description="Disordered" evidence="1">
    <location>
        <begin position="178"/>
        <end position="217"/>
    </location>
</feature>
<dbReference type="Proteomes" id="UP001324427">
    <property type="component" value="Unassembled WGS sequence"/>
</dbReference>
<accession>A0AAV9J5C9</accession>
<evidence type="ECO:0000313" key="3">
    <source>
        <dbReference type="Proteomes" id="UP001324427"/>
    </source>
</evidence>
<reference evidence="2 3" key="1">
    <citation type="submission" date="2021-11" db="EMBL/GenBank/DDBJ databases">
        <title>Black yeast isolated from Biological Soil Crust.</title>
        <authorList>
            <person name="Kurbessoian T."/>
        </authorList>
    </citation>
    <scope>NUCLEOTIDE SEQUENCE [LARGE SCALE GENOMIC DNA]</scope>
    <source>
        <strain evidence="2 3">CCFEE 5522</strain>
    </source>
</reference>
<comment type="caution">
    <text evidence="2">The sequence shown here is derived from an EMBL/GenBank/DDBJ whole genome shotgun (WGS) entry which is preliminary data.</text>
</comment>
<gene>
    <name evidence="2" type="ORF">LTR36_009914</name>
</gene>
<keyword evidence="3" id="KW-1185">Reference proteome</keyword>
<dbReference type="EMBL" id="JAVFHQ010000077">
    <property type="protein sequence ID" value="KAK4540016.1"/>
    <property type="molecule type" value="Genomic_DNA"/>
</dbReference>
<proteinExistence type="predicted"/>
<evidence type="ECO:0000313" key="2">
    <source>
        <dbReference type="EMBL" id="KAK4540016.1"/>
    </source>
</evidence>
<name>A0AAV9J5C9_9PEZI</name>
<organism evidence="2 3">
    <name type="scientific">Oleoguttula mirabilis</name>
    <dbReference type="NCBI Taxonomy" id="1507867"/>
    <lineage>
        <taxon>Eukaryota</taxon>
        <taxon>Fungi</taxon>
        <taxon>Dikarya</taxon>
        <taxon>Ascomycota</taxon>
        <taxon>Pezizomycotina</taxon>
        <taxon>Dothideomycetes</taxon>
        <taxon>Dothideomycetidae</taxon>
        <taxon>Mycosphaerellales</taxon>
        <taxon>Teratosphaeriaceae</taxon>
        <taxon>Oleoguttula</taxon>
    </lineage>
</organism>
<evidence type="ECO:0000256" key="1">
    <source>
        <dbReference type="SAM" id="MobiDB-lite"/>
    </source>
</evidence>